<evidence type="ECO:0000259" key="6">
    <source>
        <dbReference type="Pfam" id="PF00419"/>
    </source>
</evidence>
<name>A0A4S3KI78_9GAMM</name>
<feature type="domain" description="Fimbrial-type adhesion" evidence="6">
    <location>
        <begin position="31"/>
        <end position="174"/>
    </location>
</feature>
<evidence type="ECO:0000256" key="5">
    <source>
        <dbReference type="SAM" id="SignalP"/>
    </source>
</evidence>
<evidence type="ECO:0000256" key="2">
    <source>
        <dbReference type="ARBA" id="ARBA00006671"/>
    </source>
</evidence>
<dbReference type="RefSeq" id="WP_168709588.1">
    <property type="nucleotide sequence ID" value="NZ_MWIO01000016.1"/>
</dbReference>
<keyword evidence="4" id="KW-0281">Fimbrium</keyword>
<dbReference type="InterPro" id="IPR050263">
    <property type="entry name" value="Bact_Fimbrial_Adh_Pro"/>
</dbReference>
<evidence type="ECO:0000256" key="4">
    <source>
        <dbReference type="ARBA" id="ARBA00023263"/>
    </source>
</evidence>
<dbReference type="PANTHER" id="PTHR33420:SF3">
    <property type="entry name" value="FIMBRIAL SUBUNIT ELFA"/>
    <property type="match status" value="1"/>
</dbReference>
<comment type="caution">
    <text evidence="7">The sequence shown here is derived from an EMBL/GenBank/DDBJ whole genome shotgun (WGS) entry which is preliminary data.</text>
</comment>
<dbReference type="EMBL" id="MWIO01000016">
    <property type="protein sequence ID" value="THD08386.1"/>
    <property type="molecule type" value="Genomic_DNA"/>
</dbReference>
<dbReference type="InterPro" id="IPR000259">
    <property type="entry name" value="Adhesion_dom_fimbrial"/>
</dbReference>
<sequence>MNKTLLATALVAVVATTAFAPTAQAANTGTITISGKVLADTCTVSINGGATVALPTVMTGAFAAVGDTAGTKPFTVNLSGCDSNTTTATMAFSGSNIDAGTGNLKNTSVGGSNVQVQLLNGASVINTSSNNNAPVISLTSGAGSASMSARYIATSASTSAGMVASTVNFTLSYQ</sequence>
<dbReference type="InterPro" id="IPR036937">
    <property type="entry name" value="Adhesion_dom_fimbrial_sf"/>
</dbReference>
<evidence type="ECO:0000256" key="3">
    <source>
        <dbReference type="ARBA" id="ARBA00022729"/>
    </source>
</evidence>
<accession>A0A4S3KI78</accession>
<reference evidence="7 8" key="1">
    <citation type="submission" date="2017-02" db="EMBL/GenBank/DDBJ databases">
        <title>Whole genome sequencing of Rhodanobacter lindaniclasticus DSM 17932.</title>
        <authorList>
            <person name="Kumar S."/>
            <person name="Patil P."/>
            <person name="Patil P.B."/>
        </authorList>
    </citation>
    <scope>NUCLEOTIDE SEQUENCE [LARGE SCALE GENOMIC DNA]</scope>
    <source>
        <strain evidence="7 8">DSM 17932</strain>
    </source>
</reference>
<dbReference type="Gene3D" id="2.60.40.1090">
    <property type="entry name" value="Fimbrial-type adhesion domain"/>
    <property type="match status" value="1"/>
</dbReference>
<dbReference type="InterPro" id="IPR008966">
    <property type="entry name" value="Adhesion_dom_sf"/>
</dbReference>
<organism evidence="7 8">
    <name type="scientific">Rhodanobacter lindaniclasticus</name>
    <dbReference type="NCBI Taxonomy" id="75310"/>
    <lineage>
        <taxon>Bacteria</taxon>
        <taxon>Pseudomonadati</taxon>
        <taxon>Pseudomonadota</taxon>
        <taxon>Gammaproteobacteria</taxon>
        <taxon>Lysobacterales</taxon>
        <taxon>Rhodanobacteraceae</taxon>
        <taxon>Rhodanobacter</taxon>
    </lineage>
</organism>
<feature type="chain" id="PRO_5020551736" description="Fimbrial-type adhesion domain-containing protein" evidence="5">
    <location>
        <begin position="26"/>
        <end position="174"/>
    </location>
</feature>
<comment type="similarity">
    <text evidence="2">Belongs to the fimbrial protein family.</text>
</comment>
<dbReference type="GO" id="GO:0043709">
    <property type="term" value="P:cell adhesion involved in single-species biofilm formation"/>
    <property type="evidence" value="ECO:0007669"/>
    <property type="project" value="TreeGrafter"/>
</dbReference>
<dbReference type="Pfam" id="PF00419">
    <property type="entry name" value="Fimbrial"/>
    <property type="match status" value="1"/>
</dbReference>
<dbReference type="AlphaFoldDB" id="A0A4S3KI78"/>
<feature type="signal peptide" evidence="5">
    <location>
        <begin position="1"/>
        <end position="25"/>
    </location>
</feature>
<comment type="subcellular location">
    <subcellularLocation>
        <location evidence="1">Fimbrium</location>
    </subcellularLocation>
</comment>
<evidence type="ECO:0000313" key="8">
    <source>
        <dbReference type="Proteomes" id="UP000306317"/>
    </source>
</evidence>
<dbReference type="SUPFAM" id="SSF49401">
    <property type="entry name" value="Bacterial adhesins"/>
    <property type="match status" value="1"/>
</dbReference>
<evidence type="ECO:0000313" key="7">
    <source>
        <dbReference type="EMBL" id="THD08386.1"/>
    </source>
</evidence>
<keyword evidence="8" id="KW-1185">Reference proteome</keyword>
<protein>
    <recommendedName>
        <fullName evidence="6">Fimbrial-type adhesion domain-containing protein</fullName>
    </recommendedName>
</protein>
<evidence type="ECO:0000256" key="1">
    <source>
        <dbReference type="ARBA" id="ARBA00004561"/>
    </source>
</evidence>
<dbReference type="Proteomes" id="UP000306317">
    <property type="component" value="Unassembled WGS sequence"/>
</dbReference>
<keyword evidence="3 5" id="KW-0732">Signal</keyword>
<proteinExistence type="inferred from homology"/>
<gene>
    <name evidence="7" type="ORF">B1991_05695</name>
</gene>
<dbReference type="PANTHER" id="PTHR33420">
    <property type="entry name" value="FIMBRIAL SUBUNIT ELFA-RELATED"/>
    <property type="match status" value="1"/>
</dbReference>
<dbReference type="GO" id="GO:0009289">
    <property type="term" value="C:pilus"/>
    <property type="evidence" value="ECO:0007669"/>
    <property type="project" value="UniProtKB-SubCell"/>
</dbReference>